<dbReference type="SUPFAM" id="SSF53474">
    <property type="entry name" value="alpha/beta-Hydrolases"/>
    <property type="match status" value="1"/>
</dbReference>
<evidence type="ECO:0000259" key="4">
    <source>
        <dbReference type="Pfam" id="PF07859"/>
    </source>
</evidence>
<keyword evidence="6" id="KW-1185">Reference proteome</keyword>
<evidence type="ECO:0000313" key="6">
    <source>
        <dbReference type="Proteomes" id="UP000292639"/>
    </source>
</evidence>
<sequence>MPLDPDVEAFLELVELGKMTGKAVPMHQLSVEQARTEFEASAKLLDSGPPQDIDIRSYRVPLRDGESIEARLYRGAQSEKAECPIILYFHGGGYVVGSLNSHDCVCRRLALASGFVVLAPAYRLAPEYRFPTAVEDAEDTAAWLLEKAEQLGLDRERIIVAGDSAGATLAALLAIGSGREGEVRSTFRPAGQLLFYPVTNASSVYESFRNYGEGYLLESATMDWFYQQYLDSDDQKLDWRVSPLLEPTGECPVPAYIRVAEYDPLRDEGKAYADFLRGKGGCVDFELMTGLTHDFLRMAGVTDRVDAVYSDAAQWLKARWK</sequence>
<evidence type="ECO:0000256" key="1">
    <source>
        <dbReference type="ARBA" id="ARBA00010515"/>
    </source>
</evidence>
<protein>
    <submittedName>
        <fullName evidence="5">Alpha/beta hydrolase</fullName>
    </submittedName>
</protein>
<accession>A0A4Q9QXE8</accession>
<dbReference type="Proteomes" id="UP000292639">
    <property type="component" value="Unassembled WGS sequence"/>
</dbReference>
<proteinExistence type="inferred from homology"/>
<keyword evidence="2 5" id="KW-0378">Hydrolase</keyword>
<dbReference type="PANTHER" id="PTHR48081">
    <property type="entry name" value="AB HYDROLASE SUPERFAMILY PROTEIN C4A8.06C"/>
    <property type="match status" value="1"/>
</dbReference>
<comment type="similarity">
    <text evidence="1">Belongs to the 'GDXG' lipolytic enzyme family.</text>
</comment>
<gene>
    <name evidence="5" type="ORF">DNJ96_18575</name>
</gene>
<feature type="active site" evidence="3">
    <location>
        <position position="164"/>
    </location>
</feature>
<dbReference type="InterPro" id="IPR013094">
    <property type="entry name" value="AB_hydrolase_3"/>
</dbReference>
<evidence type="ECO:0000256" key="3">
    <source>
        <dbReference type="PROSITE-ProRule" id="PRU10038"/>
    </source>
</evidence>
<dbReference type="InterPro" id="IPR029058">
    <property type="entry name" value="AB_hydrolase_fold"/>
</dbReference>
<dbReference type="AlphaFoldDB" id="A0A4Q9QXE8"/>
<feature type="domain" description="Alpha/beta hydrolase fold-3" evidence="4">
    <location>
        <begin position="86"/>
        <end position="296"/>
    </location>
</feature>
<dbReference type="RefSeq" id="WP_131186191.1">
    <property type="nucleotide sequence ID" value="NZ_QJUO01000052.1"/>
</dbReference>
<dbReference type="InterPro" id="IPR002168">
    <property type="entry name" value="Lipase_GDXG_HIS_AS"/>
</dbReference>
<dbReference type="Pfam" id="PF07859">
    <property type="entry name" value="Abhydrolase_3"/>
    <property type="match status" value="1"/>
</dbReference>
<evidence type="ECO:0000256" key="2">
    <source>
        <dbReference type="ARBA" id="ARBA00022801"/>
    </source>
</evidence>
<evidence type="ECO:0000313" key="5">
    <source>
        <dbReference type="EMBL" id="TBU88041.1"/>
    </source>
</evidence>
<dbReference type="GO" id="GO:0016787">
    <property type="term" value="F:hydrolase activity"/>
    <property type="evidence" value="ECO:0007669"/>
    <property type="project" value="UniProtKB-KW"/>
</dbReference>
<name>A0A4Q9QXE8_9GAMM</name>
<dbReference type="EMBL" id="QJUP01000042">
    <property type="protein sequence ID" value="TBU88041.1"/>
    <property type="molecule type" value="Genomic_DNA"/>
</dbReference>
<dbReference type="PROSITE" id="PS01174">
    <property type="entry name" value="LIPASE_GDXG_SER"/>
    <property type="match status" value="1"/>
</dbReference>
<dbReference type="Gene3D" id="3.40.50.1820">
    <property type="entry name" value="alpha/beta hydrolase"/>
    <property type="match status" value="1"/>
</dbReference>
<organism evidence="5 6">
    <name type="scientific">Stutzerimonas kirkiae</name>
    <dbReference type="NCBI Taxonomy" id="2211392"/>
    <lineage>
        <taxon>Bacteria</taxon>
        <taxon>Pseudomonadati</taxon>
        <taxon>Pseudomonadota</taxon>
        <taxon>Gammaproteobacteria</taxon>
        <taxon>Pseudomonadales</taxon>
        <taxon>Pseudomonadaceae</taxon>
        <taxon>Stutzerimonas</taxon>
    </lineage>
</organism>
<dbReference type="PANTHER" id="PTHR48081:SF8">
    <property type="entry name" value="ALPHA_BETA HYDROLASE FOLD-3 DOMAIN-CONTAINING PROTEIN-RELATED"/>
    <property type="match status" value="1"/>
</dbReference>
<comment type="caution">
    <text evidence="5">The sequence shown here is derived from an EMBL/GenBank/DDBJ whole genome shotgun (WGS) entry which is preliminary data.</text>
</comment>
<dbReference type="PROSITE" id="PS01173">
    <property type="entry name" value="LIPASE_GDXG_HIS"/>
    <property type="match status" value="1"/>
</dbReference>
<dbReference type="InterPro" id="IPR050300">
    <property type="entry name" value="GDXG_lipolytic_enzyme"/>
</dbReference>
<dbReference type="InterPro" id="IPR033140">
    <property type="entry name" value="Lipase_GDXG_put_SER_AS"/>
</dbReference>
<reference evidence="5 6" key="1">
    <citation type="submission" date="2018-06" db="EMBL/GenBank/DDBJ databases">
        <title>Three novel Pseudomonas species isolated from symptomatic oak.</title>
        <authorList>
            <person name="Bueno-Gonzalez V."/>
            <person name="Brady C."/>
        </authorList>
    </citation>
    <scope>NUCLEOTIDE SEQUENCE [LARGE SCALE GENOMIC DNA]</scope>
    <source>
        <strain evidence="5 6">P17C</strain>
    </source>
</reference>